<dbReference type="Proteomes" id="UP000095546">
    <property type="component" value="Unassembled WGS sequence"/>
</dbReference>
<feature type="transmembrane region" description="Helical" evidence="1">
    <location>
        <begin position="51"/>
        <end position="68"/>
    </location>
</feature>
<keyword evidence="3" id="KW-1185">Reference proteome</keyword>
<gene>
    <name evidence="2" type="ORF">ERS852385_00607</name>
</gene>
<keyword evidence="1" id="KW-0472">Membrane</keyword>
<keyword evidence="1" id="KW-1133">Transmembrane helix</keyword>
<dbReference type="STRING" id="187979.ERS852385_00607"/>
<evidence type="ECO:0000313" key="3">
    <source>
        <dbReference type="Proteomes" id="UP000095546"/>
    </source>
</evidence>
<dbReference type="AlphaFoldDB" id="A0A173XF24"/>
<reference evidence="2 3" key="1">
    <citation type="submission" date="2015-09" db="EMBL/GenBank/DDBJ databases">
        <authorList>
            <consortium name="Pathogen Informatics"/>
        </authorList>
    </citation>
    <scope>NUCLEOTIDE SEQUENCE [LARGE SCALE GENOMIC DNA]</scope>
    <source>
        <strain evidence="2 3">2789STDY5608828</strain>
    </source>
</reference>
<dbReference type="EMBL" id="CYYU01000002">
    <property type="protein sequence ID" value="CUN50329.1"/>
    <property type="molecule type" value="Genomic_DNA"/>
</dbReference>
<evidence type="ECO:0008006" key="4">
    <source>
        <dbReference type="Google" id="ProtNLM"/>
    </source>
</evidence>
<dbReference type="RefSeq" id="WP_148485440.1">
    <property type="nucleotide sequence ID" value="NZ_CABIWZ010000002.1"/>
</dbReference>
<sequence>MGIINRFLLFVSMIGLALLSVLVLVLCMGVLPESVWLNEIHYILSRRETVAVSVVLLLVALHLLGVSLRGRAERTHERGDFILLQGAEGGVRVALPAIRAMAERTLLSLHGIRMAKVRAQRVRASKNAPETLRLVLDLTVSRGTPVASLTEAAAAAIRTELRETMGLEDVAVESHITAFSDAVPAGKRRVV</sequence>
<name>A0A173XF24_9FIRM</name>
<dbReference type="NCBIfam" id="NF033218">
    <property type="entry name" value="anchor_AmaP"/>
    <property type="match status" value="1"/>
</dbReference>
<proteinExistence type="predicted"/>
<dbReference type="OrthoDB" id="1665551at2"/>
<accession>A0A173XF24</accession>
<keyword evidence="1" id="KW-0812">Transmembrane</keyword>
<evidence type="ECO:0000313" key="2">
    <source>
        <dbReference type="EMBL" id="CUN50329.1"/>
    </source>
</evidence>
<evidence type="ECO:0000256" key="1">
    <source>
        <dbReference type="SAM" id="Phobius"/>
    </source>
</evidence>
<organism evidence="2 3">
    <name type="scientific">Mitsuokella jalaludinii</name>
    <dbReference type="NCBI Taxonomy" id="187979"/>
    <lineage>
        <taxon>Bacteria</taxon>
        <taxon>Bacillati</taxon>
        <taxon>Bacillota</taxon>
        <taxon>Negativicutes</taxon>
        <taxon>Selenomonadales</taxon>
        <taxon>Selenomonadaceae</taxon>
        <taxon>Mitsuokella</taxon>
    </lineage>
</organism>
<protein>
    <recommendedName>
        <fullName evidence="4">Alkaline shock response membrane anchor protein AmaP</fullName>
    </recommendedName>
</protein>
<dbReference type="eggNOG" id="ENOG5033FR9">
    <property type="taxonomic scope" value="Bacteria"/>
</dbReference>
<feature type="transmembrane region" description="Helical" evidence="1">
    <location>
        <begin position="7"/>
        <end position="31"/>
    </location>
</feature>